<evidence type="ECO:0000313" key="4">
    <source>
        <dbReference type="Proteomes" id="UP000257240"/>
    </source>
</evidence>
<feature type="domain" description="EamA" evidence="2">
    <location>
        <begin position="158"/>
        <end position="292"/>
    </location>
</feature>
<feature type="transmembrane region" description="Helical" evidence="1">
    <location>
        <begin position="128"/>
        <end position="147"/>
    </location>
</feature>
<reference evidence="3 4" key="1">
    <citation type="journal article" date="2018" name="Nat. Biotechnol.">
        <title>A standardized bacterial taxonomy based on genome phylogeny substantially revises the tree of life.</title>
        <authorList>
            <person name="Parks D.H."/>
            <person name="Chuvochina M."/>
            <person name="Waite D.W."/>
            <person name="Rinke C."/>
            <person name="Skarshewski A."/>
            <person name="Chaumeil P.A."/>
            <person name="Hugenholtz P."/>
        </authorList>
    </citation>
    <scope>NUCLEOTIDE SEQUENCE [LARGE SCALE GENOMIC DNA]</scope>
    <source>
        <strain evidence="3">UBA12529</strain>
    </source>
</reference>
<keyword evidence="1" id="KW-0812">Transmembrane</keyword>
<protein>
    <submittedName>
        <fullName evidence="3">EamA family transporter</fullName>
    </submittedName>
</protein>
<dbReference type="InterPro" id="IPR037185">
    <property type="entry name" value="EmrE-like"/>
</dbReference>
<gene>
    <name evidence="3" type="ORF">DCE01_00845</name>
</gene>
<proteinExistence type="predicted"/>
<dbReference type="PANTHER" id="PTHR22911:SF137">
    <property type="entry name" value="SOLUTE CARRIER FAMILY 35 MEMBER G2-RELATED"/>
    <property type="match status" value="1"/>
</dbReference>
<dbReference type="PANTHER" id="PTHR22911">
    <property type="entry name" value="ACYL-MALONYL CONDENSING ENZYME-RELATED"/>
    <property type="match status" value="1"/>
</dbReference>
<feature type="transmembrane region" description="Helical" evidence="1">
    <location>
        <begin position="221"/>
        <end position="241"/>
    </location>
</feature>
<dbReference type="Gene3D" id="1.10.3730.20">
    <property type="match status" value="1"/>
</dbReference>
<dbReference type="Pfam" id="PF00892">
    <property type="entry name" value="EamA"/>
    <property type="match status" value="2"/>
</dbReference>
<evidence type="ECO:0000313" key="3">
    <source>
        <dbReference type="EMBL" id="HAA83330.1"/>
    </source>
</evidence>
<dbReference type="GO" id="GO:0016020">
    <property type="term" value="C:membrane"/>
    <property type="evidence" value="ECO:0007669"/>
    <property type="project" value="InterPro"/>
</dbReference>
<feature type="transmembrane region" description="Helical" evidence="1">
    <location>
        <begin position="188"/>
        <end position="209"/>
    </location>
</feature>
<dbReference type="EMBL" id="DLVE01000011">
    <property type="protein sequence ID" value="HAA83330.1"/>
    <property type="molecule type" value="Genomic_DNA"/>
</dbReference>
<dbReference type="SUPFAM" id="SSF103481">
    <property type="entry name" value="Multidrug resistance efflux transporter EmrE"/>
    <property type="match status" value="2"/>
</dbReference>
<comment type="caution">
    <text evidence="3">The sequence shown here is derived from an EMBL/GenBank/DDBJ whole genome shotgun (WGS) entry which is preliminary data.</text>
</comment>
<dbReference type="AlphaFoldDB" id="A0A101FIT7"/>
<feature type="transmembrane region" description="Helical" evidence="1">
    <location>
        <begin position="98"/>
        <end position="116"/>
    </location>
</feature>
<dbReference type="RefSeq" id="WP_273010728.1">
    <property type="nucleotide sequence ID" value="NZ_DAINLL010000024.1"/>
</dbReference>
<organism evidence="3 4">
    <name type="scientific">Thermodesulfobacterium commune</name>
    <dbReference type="NCBI Taxonomy" id="1741"/>
    <lineage>
        <taxon>Bacteria</taxon>
        <taxon>Pseudomonadati</taxon>
        <taxon>Thermodesulfobacteriota</taxon>
        <taxon>Thermodesulfobacteria</taxon>
        <taxon>Thermodesulfobacteriales</taxon>
        <taxon>Thermodesulfobacteriaceae</taxon>
        <taxon>Thermodesulfobacterium</taxon>
    </lineage>
</organism>
<name>A0A101FIT7_9BACT</name>
<evidence type="ECO:0000256" key="1">
    <source>
        <dbReference type="SAM" id="Phobius"/>
    </source>
</evidence>
<feature type="transmembrane region" description="Helical" evidence="1">
    <location>
        <begin position="248"/>
        <end position="268"/>
    </location>
</feature>
<sequence length="295" mass="32551">MIGFIFALLAGFLVALSDALNKKYFSDKGTSYMVFARTVGSLPFLLPLFLYLTFFKGVGVGYFSPQFMVVVGVLLGLEILATFLYMKGIKVSPLSVSVPFLSFTPVFIILTGYFLLGERVSLEGAMGILLVVAGSYVINFPSARLGWLEPIKAIKKEKGSFLLLQVALIYSITSVLGKKGLLLTDPLWFSSFYFTLLGISAGLVVKVFYQIEVGSFLKTQIKGIFLVGLTQALMCYCHMIALSQLETAYMIALKRTSILFSVVLGYFFFKESYFGLRLVAAGLMLTGVCLIMFFK</sequence>
<accession>A0A101FIT7</accession>
<evidence type="ECO:0000259" key="2">
    <source>
        <dbReference type="Pfam" id="PF00892"/>
    </source>
</evidence>
<feature type="domain" description="EamA" evidence="2">
    <location>
        <begin position="1"/>
        <end position="139"/>
    </location>
</feature>
<feature type="transmembrane region" description="Helical" evidence="1">
    <location>
        <begin position="274"/>
        <end position="294"/>
    </location>
</feature>
<feature type="transmembrane region" description="Helical" evidence="1">
    <location>
        <begin position="159"/>
        <end position="176"/>
    </location>
</feature>
<dbReference type="InterPro" id="IPR000620">
    <property type="entry name" value="EamA_dom"/>
</dbReference>
<keyword evidence="1" id="KW-0472">Membrane</keyword>
<feature type="transmembrane region" description="Helical" evidence="1">
    <location>
        <begin position="35"/>
        <end position="55"/>
    </location>
</feature>
<keyword evidence="1" id="KW-1133">Transmembrane helix</keyword>
<dbReference type="Proteomes" id="UP000257240">
    <property type="component" value="Unassembled WGS sequence"/>
</dbReference>
<feature type="transmembrane region" description="Helical" evidence="1">
    <location>
        <begin position="67"/>
        <end position="86"/>
    </location>
</feature>